<protein>
    <submittedName>
        <fullName evidence="2">Uncharacterized protein</fullName>
    </submittedName>
</protein>
<gene>
    <name evidence="2" type="ORF">CEP51_005794</name>
</gene>
<dbReference type="InterPro" id="IPR036770">
    <property type="entry name" value="Ankyrin_rpt-contain_sf"/>
</dbReference>
<name>A0A428RVC4_9HYPO</name>
<dbReference type="EMBL" id="NKCL01000120">
    <property type="protein sequence ID" value="RSL81493.1"/>
    <property type="molecule type" value="Genomic_DNA"/>
</dbReference>
<dbReference type="Pfam" id="PF00023">
    <property type="entry name" value="Ank"/>
    <property type="match status" value="1"/>
</dbReference>
<sequence>MENLGNIRHNLRQHIARMEIANANRRGAEGRIARNPPQPDLASQDDDDLPALPPRLPRPEYSTTRHSITQTDRGELGFYVACVEGCLAQVESYLEERNPTQAVRQFGLERASFANQVDVARYLLRHGTILHDNVFLRSWTDPPKYKGGPTTAVSLFDKDREVSIPLLEVFIEFGWHPNQLWTGFAPTDNTRRVNPIVESLGNRPLLEFLLSHGADPMISHHNVAIGGWQRWSRHSNIVLGSAVLRADISLVALLVVHGADPAYAQPLHELVKWRGGMYITAFPVRLPMIEYIFSSGMAGVNDIKKVTFLDMSPPGRVEDLTPFAYACAAQDWQYAEWLLEHGADPDLLNGRAFEPMYFRLYVPDMGPSDPQVAFYLLFYFSDDPKQFLGAGSAYKMCFVIQLPAW</sequence>
<dbReference type="SUPFAM" id="SSF48403">
    <property type="entry name" value="Ankyrin repeat"/>
    <property type="match status" value="1"/>
</dbReference>
<dbReference type="InterPro" id="IPR002110">
    <property type="entry name" value="Ankyrin_rpt"/>
</dbReference>
<proteinExistence type="predicted"/>
<dbReference type="Gene3D" id="1.25.40.20">
    <property type="entry name" value="Ankyrin repeat-containing domain"/>
    <property type="match status" value="1"/>
</dbReference>
<comment type="caution">
    <text evidence="2">The sequence shown here is derived from an EMBL/GenBank/DDBJ whole genome shotgun (WGS) entry which is preliminary data.</text>
</comment>
<evidence type="ECO:0000313" key="2">
    <source>
        <dbReference type="EMBL" id="RSL81493.1"/>
    </source>
</evidence>
<accession>A0A428RVC4</accession>
<dbReference type="Proteomes" id="UP000287972">
    <property type="component" value="Unassembled WGS sequence"/>
</dbReference>
<reference evidence="2 3" key="1">
    <citation type="submission" date="2017-06" db="EMBL/GenBank/DDBJ databases">
        <title>Comparative genomic analysis of Ambrosia Fusariam Clade fungi.</title>
        <authorList>
            <person name="Stajich J.E."/>
            <person name="Carrillo J."/>
            <person name="Kijimoto T."/>
            <person name="Eskalen A."/>
            <person name="O'Donnell K."/>
            <person name="Kasson M."/>
        </authorList>
    </citation>
    <scope>NUCLEOTIDE SEQUENCE [LARGE SCALE GENOMIC DNA]</scope>
    <source>
        <strain evidence="2 3">NRRL62606</strain>
    </source>
</reference>
<feature type="region of interest" description="Disordered" evidence="1">
    <location>
        <begin position="26"/>
        <end position="68"/>
    </location>
</feature>
<organism evidence="2 3">
    <name type="scientific">Fusarium floridanum</name>
    <dbReference type="NCBI Taxonomy" id="1325733"/>
    <lineage>
        <taxon>Eukaryota</taxon>
        <taxon>Fungi</taxon>
        <taxon>Dikarya</taxon>
        <taxon>Ascomycota</taxon>
        <taxon>Pezizomycotina</taxon>
        <taxon>Sordariomycetes</taxon>
        <taxon>Hypocreomycetidae</taxon>
        <taxon>Hypocreales</taxon>
        <taxon>Nectriaceae</taxon>
        <taxon>Fusarium</taxon>
        <taxon>Fusarium solani species complex</taxon>
    </lineage>
</organism>
<keyword evidence="3" id="KW-1185">Reference proteome</keyword>
<evidence type="ECO:0000313" key="3">
    <source>
        <dbReference type="Proteomes" id="UP000287972"/>
    </source>
</evidence>
<evidence type="ECO:0000256" key="1">
    <source>
        <dbReference type="SAM" id="MobiDB-lite"/>
    </source>
</evidence>
<dbReference type="AlphaFoldDB" id="A0A428RVC4"/>
<dbReference type="SMART" id="SM00248">
    <property type="entry name" value="ANK"/>
    <property type="match status" value="3"/>
</dbReference>